<name>A0A6J5LX62_9CAUD</name>
<dbReference type="EMBL" id="LR796345">
    <property type="protein sequence ID" value="CAB4138462.1"/>
    <property type="molecule type" value="Genomic_DNA"/>
</dbReference>
<protein>
    <submittedName>
        <fullName evidence="1">Uncharacterized protein</fullName>
    </submittedName>
</protein>
<reference evidence="1" key="1">
    <citation type="submission" date="2020-04" db="EMBL/GenBank/DDBJ databases">
        <authorList>
            <person name="Chiriac C."/>
            <person name="Salcher M."/>
            <person name="Ghai R."/>
            <person name="Kavagutti S V."/>
        </authorList>
    </citation>
    <scope>NUCLEOTIDE SEQUENCE</scope>
</reference>
<evidence type="ECO:0000313" key="1">
    <source>
        <dbReference type="EMBL" id="CAB4138462.1"/>
    </source>
</evidence>
<organism evidence="1">
    <name type="scientific">uncultured Caudovirales phage</name>
    <dbReference type="NCBI Taxonomy" id="2100421"/>
    <lineage>
        <taxon>Viruses</taxon>
        <taxon>Duplodnaviria</taxon>
        <taxon>Heunggongvirae</taxon>
        <taxon>Uroviricota</taxon>
        <taxon>Caudoviricetes</taxon>
        <taxon>Peduoviridae</taxon>
        <taxon>Maltschvirus</taxon>
        <taxon>Maltschvirus maltsch</taxon>
    </lineage>
</organism>
<sequence>MKKLLFLLFFLPIFTQAQTCVKVDSIYSTAKVRELGNRNIKFGIKQIAEDYLSEKYCLSSTGESIWVEVYYFGLPKKTLRIAGVEKTDQITQVGIRLYYKGVKYDGRGESETEIRAMLLEVQEGSIPFEKMTVSSAIKKAIGEAISKLP</sequence>
<gene>
    <name evidence="1" type="ORF">UFOVP331_54</name>
</gene>
<accession>A0A6J5LX62</accession>
<proteinExistence type="predicted"/>